<keyword evidence="4 6" id="KW-0720">Serine protease</keyword>
<dbReference type="AlphaFoldDB" id="A0A1F7WGS3"/>
<dbReference type="SUPFAM" id="SSF52743">
    <property type="entry name" value="Subtilisin-like"/>
    <property type="match status" value="1"/>
</dbReference>
<dbReference type="Gene3D" id="2.60.40.1120">
    <property type="entry name" value="Carboxypeptidase-like, regulatory domain"/>
    <property type="match status" value="1"/>
</dbReference>
<dbReference type="SUPFAM" id="SSF49464">
    <property type="entry name" value="Carboxypeptidase regulatory domain-like"/>
    <property type="match status" value="1"/>
</dbReference>
<dbReference type="Pfam" id="PF00082">
    <property type="entry name" value="Peptidase_S8"/>
    <property type="match status" value="1"/>
</dbReference>
<name>A0A1F7WGS3_9BACT</name>
<dbReference type="InterPro" id="IPR000209">
    <property type="entry name" value="Peptidase_S8/S53_dom"/>
</dbReference>
<evidence type="ECO:0000313" key="10">
    <source>
        <dbReference type="Proteomes" id="UP000178735"/>
    </source>
</evidence>
<keyword evidence="7" id="KW-0732">Signal</keyword>
<dbReference type="PRINTS" id="PR00723">
    <property type="entry name" value="SUBTILISIN"/>
</dbReference>
<dbReference type="InterPro" id="IPR023828">
    <property type="entry name" value="Peptidase_S8_Ser-AS"/>
</dbReference>
<dbReference type="GO" id="GO:0004252">
    <property type="term" value="F:serine-type endopeptidase activity"/>
    <property type="evidence" value="ECO:0007669"/>
    <property type="project" value="UniProtKB-UniRule"/>
</dbReference>
<dbReference type="InterPro" id="IPR008969">
    <property type="entry name" value="CarboxyPept-like_regulatory"/>
</dbReference>
<feature type="chain" id="PRO_5009533414" description="Peptidase S8/S53 domain-containing protein" evidence="7">
    <location>
        <begin position="27"/>
        <end position="920"/>
    </location>
</feature>
<protein>
    <recommendedName>
        <fullName evidence="8">Peptidase S8/S53 domain-containing protein</fullName>
    </recommendedName>
</protein>
<dbReference type="PANTHER" id="PTHR43399:SF4">
    <property type="entry name" value="CELL WALL-ASSOCIATED PROTEASE"/>
    <property type="match status" value="1"/>
</dbReference>
<comment type="caution">
    <text evidence="9">The sequence shown here is derived from an EMBL/GenBank/DDBJ whole genome shotgun (WGS) entry which is preliminary data.</text>
</comment>
<evidence type="ECO:0000256" key="3">
    <source>
        <dbReference type="ARBA" id="ARBA00022801"/>
    </source>
</evidence>
<feature type="active site" description="Charge relay system" evidence="5 6">
    <location>
        <position position="217"/>
    </location>
</feature>
<reference evidence="9 10" key="1">
    <citation type="journal article" date="2016" name="Nat. Commun.">
        <title>Thousands of microbial genomes shed light on interconnected biogeochemical processes in an aquifer system.</title>
        <authorList>
            <person name="Anantharaman K."/>
            <person name="Brown C.T."/>
            <person name="Hug L.A."/>
            <person name="Sharon I."/>
            <person name="Castelle C.J."/>
            <person name="Probst A.J."/>
            <person name="Thomas B.C."/>
            <person name="Singh A."/>
            <person name="Wilkins M.J."/>
            <person name="Karaoz U."/>
            <person name="Brodie E.L."/>
            <person name="Williams K.H."/>
            <person name="Hubbard S.S."/>
            <person name="Banfield J.F."/>
        </authorList>
    </citation>
    <scope>NUCLEOTIDE SEQUENCE [LARGE SCALE GENOMIC DNA]</scope>
</reference>
<keyword evidence="2 6" id="KW-0645">Protease</keyword>
<dbReference type="PANTHER" id="PTHR43399">
    <property type="entry name" value="SUBTILISIN-RELATED"/>
    <property type="match status" value="1"/>
</dbReference>
<evidence type="ECO:0000259" key="8">
    <source>
        <dbReference type="Pfam" id="PF00082"/>
    </source>
</evidence>
<dbReference type="Proteomes" id="UP000178735">
    <property type="component" value="Unassembled WGS sequence"/>
</dbReference>
<sequence>MKTNFKWLLPIVMAAVLLLCASYAGAAEIDKRIFNEFKKKSDAAKVSVILRLKSQVVFKNLPRDASRSSYVKRALENHARISQRSFVDYIKSLGKDIKYESLWITNAVVVSCDRATLELISAREEIDSVWLNSKVQLINPVDASYQPGKKASGNEWNIDLVNAPAVWEKYNLRGEGVLIGHIDTGCEGTHPDCKDKIYAFRDFISGNNAAPYDDQGHGTHTVGTILGGNASGKFIGAAPRATIAVAKVFDKSGSAQDDGILKAMQWIMDPDENPSTNDVPRLVSNSWGSSQMSKTYWDVVNNWRAANIYPLFAAGNSGPSPKTVGTPGGFPHSVAVGASTSADKIASFSSRGPVAWDGVTYVKPDVSAPGENIYSAVPGGKWGSKSGTSMATPLVAGVIALLYQAKPELSIDEITQILETTGKDLGEPGKDNIFGSCRIDVYQAVTRVLNSGVLTLKVTGPDGNPLVARVEINDTMKLETKGDGTLKTTLEAGAYKVKVSCFGFIGESFGVTLEKDGVFAKTIVMNKAPLSNIIGAVTDKVSGLPVAASIYVTDAPVQPVQTDPKTGKFVLSVPAGDYKLKVAAFKYKIELASVSVASTPVSVKFELQPLPPVLLIADTPDSGKLAKYYKTAIDALKLSYTYHDLSIAEEVTSDLLIQYPLVIWFTGAESGKTLTEGDQNAVKAYLNAGGSLLLTGQDIGYELKEKPFYTSVLSAKYLADSSKVKNLAATSEFPEFEGFTAVLDGTDSANNQKYADVISILAPAKLIVNYQDPAASNKTGAALAVKNEVYRLVYLAFGFEGIAGEAVRCDFMKRAVKFLMPDPNAKIGSLAAAEARLSSARNAKDLAYTAELECEKIIADVKNSKIDRLNAFTANFEKNPKAQIYRVMGESLRSSLIHEINQNNSAALKPIMEKISALLN</sequence>
<evidence type="ECO:0000313" key="9">
    <source>
        <dbReference type="EMBL" id="OGM01737.1"/>
    </source>
</evidence>
<gene>
    <name evidence="9" type="ORF">A2008_00315</name>
</gene>
<evidence type="ECO:0000256" key="6">
    <source>
        <dbReference type="PROSITE-ProRule" id="PRU01240"/>
    </source>
</evidence>
<organism evidence="9 10">
    <name type="scientific">Candidatus Wallbacteria bacterium GWC2_49_35</name>
    <dbReference type="NCBI Taxonomy" id="1817813"/>
    <lineage>
        <taxon>Bacteria</taxon>
        <taxon>Candidatus Walliibacteriota</taxon>
    </lineage>
</organism>
<dbReference type="PROSITE" id="PS51892">
    <property type="entry name" value="SUBTILASE"/>
    <property type="match status" value="1"/>
</dbReference>
<dbReference type="Gene3D" id="3.40.50.200">
    <property type="entry name" value="Peptidase S8/S53 domain"/>
    <property type="match status" value="1"/>
</dbReference>
<accession>A0A1F7WGS3</accession>
<dbReference type="GO" id="GO:0006508">
    <property type="term" value="P:proteolysis"/>
    <property type="evidence" value="ECO:0007669"/>
    <property type="project" value="UniProtKB-KW"/>
</dbReference>
<feature type="domain" description="Peptidase S8/S53" evidence="8">
    <location>
        <begin position="174"/>
        <end position="435"/>
    </location>
</feature>
<evidence type="ECO:0000256" key="2">
    <source>
        <dbReference type="ARBA" id="ARBA00022670"/>
    </source>
</evidence>
<evidence type="ECO:0000256" key="1">
    <source>
        <dbReference type="ARBA" id="ARBA00011073"/>
    </source>
</evidence>
<dbReference type="PROSITE" id="PS00138">
    <property type="entry name" value="SUBTILASE_SER"/>
    <property type="match status" value="1"/>
</dbReference>
<proteinExistence type="inferred from homology"/>
<feature type="signal peptide" evidence="7">
    <location>
        <begin position="1"/>
        <end position="26"/>
    </location>
</feature>
<evidence type="ECO:0000256" key="5">
    <source>
        <dbReference type="PIRSR" id="PIRSR615500-1"/>
    </source>
</evidence>
<dbReference type="InterPro" id="IPR036852">
    <property type="entry name" value="Peptidase_S8/S53_dom_sf"/>
</dbReference>
<evidence type="ECO:0000256" key="7">
    <source>
        <dbReference type="SAM" id="SignalP"/>
    </source>
</evidence>
<evidence type="ECO:0000256" key="4">
    <source>
        <dbReference type="ARBA" id="ARBA00022825"/>
    </source>
</evidence>
<feature type="active site" description="Charge relay system" evidence="5 6">
    <location>
        <position position="389"/>
    </location>
</feature>
<dbReference type="InterPro" id="IPR015500">
    <property type="entry name" value="Peptidase_S8_subtilisin-rel"/>
</dbReference>
<dbReference type="EMBL" id="MGFH01000226">
    <property type="protein sequence ID" value="OGM01737.1"/>
    <property type="molecule type" value="Genomic_DNA"/>
</dbReference>
<dbReference type="InterPro" id="IPR051048">
    <property type="entry name" value="Peptidase_S8/S53_subtilisin"/>
</dbReference>
<feature type="active site" description="Charge relay system" evidence="5 6">
    <location>
        <position position="183"/>
    </location>
</feature>
<comment type="similarity">
    <text evidence="1 6">Belongs to the peptidase S8 family.</text>
</comment>
<keyword evidence="3 6" id="KW-0378">Hydrolase</keyword>
<dbReference type="STRING" id="1817813.A2008_00315"/>